<dbReference type="Proteomes" id="UP000299102">
    <property type="component" value="Unassembled WGS sequence"/>
</dbReference>
<sequence>MVPRIDFIYRAENGHQTERRGSAFRSIGFRLDAARDRRFLNSDRIMTTRTGPTRPLVSSGTVKSHCIACSACILRSMHSPMMLHAPKLQLHCADGACTDAAGFRHFTDKAHPHTTSLLQIDRVAPRGLVHHGSGAAKDRHQRRGDSIRDLDLWLNVVREARSERSNCT</sequence>
<comment type="caution">
    <text evidence="1">The sequence shown here is derived from an EMBL/GenBank/DDBJ whole genome shotgun (WGS) entry which is preliminary data.</text>
</comment>
<evidence type="ECO:0000313" key="1">
    <source>
        <dbReference type="EMBL" id="GBP13690.1"/>
    </source>
</evidence>
<proteinExistence type="predicted"/>
<dbReference type="AlphaFoldDB" id="A0A4C1TJC6"/>
<organism evidence="1 2">
    <name type="scientific">Eumeta variegata</name>
    <name type="common">Bagworm moth</name>
    <name type="synonym">Eumeta japonica</name>
    <dbReference type="NCBI Taxonomy" id="151549"/>
    <lineage>
        <taxon>Eukaryota</taxon>
        <taxon>Metazoa</taxon>
        <taxon>Ecdysozoa</taxon>
        <taxon>Arthropoda</taxon>
        <taxon>Hexapoda</taxon>
        <taxon>Insecta</taxon>
        <taxon>Pterygota</taxon>
        <taxon>Neoptera</taxon>
        <taxon>Endopterygota</taxon>
        <taxon>Lepidoptera</taxon>
        <taxon>Glossata</taxon>
        <taxon>Ditrysia</taxon>
        <taxon>Tineoidea</taxon>
        <taxon>Psychidae</taxon>
        <taxon>Oiketicinae</taxon>
        <taxon>Eumeta</taxon>
    </lineage>
</organism>
<dbReference type="EMBL" id="BGZK01000058">
    <property type="protein sequence ID" value="GBP13690.1"/>
    <property type="molecule type" value="Genomic_DNA"/>
</dbReference>
<accession>A0A4C1TJC6</accession>
<evidence type="ECO:0000313" key="2">
    <source>
        <dbReference type="Proteomes" id="UP000299102"/>
    </source>
</evidence>
<name>A0A4C1TJC6_EUMVA</name>
<keyword evidence="2" id="KW-1185">Reference proteome</keyword>
<gene>
    <name evidence="1" type="ORF">EVAR_7022_1</name>
</gene>
<protein>
    <submittedName>
        <fullName evidence="1">Uncharacterized protein</fullName>
    </submittedName>
</protein>
<reference evidence="1 2" key="1">
    <citation type="journal article" date="2019" name="Commun. Biol.">
        <title>The bagworm genome reveals a unique fibroin gene that provides high tensile strength.</title>
        <authorList>
            <person name="Kono N."/>
            <person name="Nakamura H."/>
            <person name="Ohtoshi R."/>
            <person name="Tomita M."/>
            <person name="Numata K."/>
            <person name="Arakawa K."/>
        </authorList>
    </citation>
    <scope>NUCLEOTIDE SEQUENCE [LARGE SCALE GENOMIC DNA]</scope>
</reference>